<protein>
    <submittedName>
        <fullName evidence="1">Uncharacterized protein</fullName>
    </submittedName>
</protein>
<accession>A0A8S5PN24</accession>
<sequence length="33" mass="3775">MYRAGRNEMRKKIKVISGKASGFPRPAVKIKQK</sequence>
<reference evidence="1" key="1">
    <citation type="journal article" date="2021" name="Proc. Natl. Acad. Sci. U.S.A.">
        <title>A Catalog of Tens of Thousands of Viruses from Human Metagenomes Reveals Hidden Associations with Chronic Diseases.</title>
        <authorList>
            <person name="Tisza M.J."/>
            <person name="Buck C.B."/>
        </authorList>
    </citation>
    <scope>NUCLEOTIDE SEQUENCE</scope>
    <source>
        <strain evidence="1">CtIsq18</strain>
    </source>
</reference>
<evidence type="ECO:0000313" key="1">
    <source>
        <dbReference type="EMBL" id="DAE07849.1"/>
    </source>
</evidence>
<dbReference type="EMBL" id="BK015458">
    <property type="protein sequence ID" value="DAE07849.1"/>
    <property type="molecule type" value="Genomic_DNA"/>
</dbReference>
<name>A0A8S5PN24_9CAUD</name>
<organism evidence="1">
    <name type="scientific">Caudovirales sp. ctIsq18</name>
    <dbReference type="NCBI Taxonomy" id="2825762"/>
    <lineage>
        <taxon>Viruses</taxon>
        <taxon>Duplodnaviria</taxon>
        <taxon>Heunggongvirae</taxon>
        <taxon>Uroviricota</taxon>
        <taxon>Caudoviricetes</taxon>
    </lineage>
</organism>
<proteinExistence type="predicted"/>